<keyword evidence="1" id="KW-0472">Membrane</keyword>
<proteinExistence type="predicted"/>
<organism evidence="2 3">
    <name type="scientific">Danaus plexippus plexippus</name>
    <dbReference type="NCBI Taxonomy" id="278856"/>
    <lineage>
        <taxon>Eukaryota</taxon>
        <taxon>Metazoa</taxon>
        <taxon>Ecdysozoa</taxon>
        <taxon>Arthropoda</taxon>
        <taxon>Hexapoda</taxon>
        <taxon>Insecta</taxon>
        <taxon>Pterygota</taxon>
        <taxon>Neoptera</taxon>
        <taxon>Endopterygota</taxon>
        <taxon>Lepidoptera</taxon>
        <taxon>Glossata</taxon>
        <taxon>Ditrysia</taxon>
        <taxon>Papilionoidea</taxon>
        <taxon>Nymphalidae</taxon>
        <taxon>Danainae</taxon>
        <taxon>Danaini</taxon>
        <taxon>Danaina</taxon>
        <taxon>Danaus</taxon>
        <taxon>Danaus</taxon>
    </lineage>
</organism>
<protein>
    <submittedName>
        <fullName evidence="2">Uncharacterized protein</fullName>
    </submittedName>
</protein>
<feature type="transmembrane region" description="Helical" evidence="1">
    <location>
        <begin position="6"/>
        <end position="28"/>
    </location>
</feature>
<sequence>MFVAGFLRSLLPIISLSMFCSCLMIGAFPPPEAAQLRLAPSLISLFAQIFCPKEVQYVVLKVCVNVLKEAVPTPSAVVTYPEATSENPHPTILRGIFICDFMACCCCSPTVRNKLVDKRVPLHECHQ</sequence>
<dbReference type="KEGG" id="dpl:KGM_205596"/>
<dbReference type="Proteomes" id="UP000007151">
    <property type="component" value="Unassembled WGS sequence"/>
</dbReference>
<dbReference type="AlphaFoldDB" id="A0A212F3V0"/>
<keyword evidence="1" id="KW-1133">Transmembrane helix</keyword>
<keyword evidence="3" id="KW-1185">Reference proteome</keyword>
<comment type="caution">
    <text evidence="2">The sequence shown here is derived from an EMBL/GenBank/DDBJ whole genome shotgun (WGS) entry which is preliminary data.</text>
</comment>
<keyword evidence="1" id="KW-0812">Transmembrane</keyword>
<evidence type="ECO:0000313" key="2">
    <source>
        <dbReference type="EMBL" id="OWR48383.1"/>
    </source>
</evidence>
<accession>A0A212F3V0</accession>
<name>A0A212F3V0_DANPL</name>
<gene>
    <name evidence="2" type="ORF">KGM_205596</name>
</gene>
<dbReference type="InParanoid" id="A0A212F3V0"/>
<evidence type="ECO:0000313" key="3">
    <source>
        <dbReference type="Proteomes" id="UP000007151"/>
    </source>
</evidence>
<evidence type="ECO:0000256" key="1">
    <source>
        <dbReference type="SAM" id="Phobius"/>
    </source>
</evidence>
<reference evidence="2 3" key="1">
    <citation type="journal article" date="2011" name="Cell">
        <title>The monarch butterfly genome yields insights into long-distance migration.</title>
        <authorList>
            <person name="Zhan S."/>
            <person name="Merlin C."/>
            <person name="Boore J.L."/>
            <person name="Reppert S.M."/>
        </authorList>
    </citation>
    <scope>NUCLEOTIDE SEQUENCE [LARGE SCALE GENOMIC DNA]</scope>
    <source>
        <strain evidence="2">F-2</strain>
    </source>
</reference>
<dbReference type="EMBL" id="AGBW02010497">
    <property type="protein sequence ID" value="OWR48383.1"/>
    <property type="molecule type" value="Genomic_DNA"/>
</dbReference>